<keyword evidence="3" id="KW-0677">Repeat</keyword>
<evidence type="ECO:0000256" key="6">
    <source>
        <dbReference type="SAM" id="SignalP"/>
    </source>
</evidence>
<dbReference type="PANTHER" id="PTHR23301:SF0">
    <property type="entry name" value="CHITIN-BINDING TYPE-2 DOMAIN-CONTAINING PROTEIN-RELATED"/>
    <property type="match status" value="1"/>
</dbReference>
<dbReference type="Gene3D" id="2.170.140.10">
    <property type="entry name" value="Chitin binding domain"/>
    <property type="match status" value="2"/>
</dbReference>
<evidence type="ECO:0000256" key="1">
    <source>
        <dbReference type="ARBA" id="ARBA00022669"/>
    </source>
</evidence>
<evidence type="ECO:0000256" key="2">
    <source>
        <dbReference type="ARBA" id="ARBA00022729"/>
    </source>
</evidence>
<evidence type="ECO:0000256" key="4">
    <source>
        <dbReference type="ARBA" id="ARBA00023157"/>
    </source>
</evidence>
<gene>
    <name evidence="8" type="ORF">LNINA_LOCUS12415</name>
</gene>
<feature type="chain" id="PRO_5043572748" description="Chitin-binding type-2 domain-containing protein" evidence="6">
    <location>
        <begin position="17"/>
        <end position="186"/>
    </location>
</feature>
<dbReference type="PROSITE" id="PS50940">
    <property type="entry name" value="CHIT_BIND_II"/>
    <property type="match status" value="2"/>
</dbReference>
<dbReference type="InterPro" id="IPR002557">
    <property type="entry name" value="Chitin-bd_dom"/>
</dbReference>
<dbReference type="SUPFAM" id="SSF57625">
    <property type="entry name" value="Invertebrate chitin-binding proteins"/>
    <property type="match status" value="2"/>
</dbReference>
<dbReference type="PANTHER" id="PTHR23301">
    <property type="entry name" value="CHITIN BINDING PERITROPHIN-A"/>
    <property type="match status" value="1"/>
</dbReference>
<dbReference type="Pfam" id="PF01607">
    <property type="entry name" value="CBM_14"/>
    <property type="match status" value="2"/>
</dbReference>
<evidence type="ECO:0000256" key="3">
    <source>
        <dbReference type="ARBA" id="ARBA00022737"/>
    </source>
</evidence>
<evidence type="ECO:0000259" key="7">
    <source>
        <dbReference type="PROSITE" id="PS50940"/>
    </source>
</evidence>
<dbReference type="AlphaFoldDB" id="A0AAV1JVA5"/>
<proteinExistence type="predicted"/>
<keyword evidence="5" id="KW-0325">Glycoprotein</keyword>
<dbReference type="SMART" id="SM00494">
    <property type="entry name" value="ChtBD2"/>
    <property type="match status" value="2"/>
</dbReference>
<feature type="domain" description="Chitin-binding type-2" evidence="7">
    <location>
        <begin position="125"/>
        <end position="183"/>
    </location>
</feature>
<protein>
    <recommendedName>
        <fullName evidence="7">Chitin-binding type-2 domain-containing protein</fullName>
    </recommendedName>
</protein>
<comment type="caution">
    <text evidence="8">The sequence shown here is derived from an EMBL/GenBank/DDBJ whole genome shotgun (WGS) entry which is preliminary data.</text>
</comment>
<feature type="signal peptide" evidence="6">
    <location>
        <begin position="1"/>
        <end position="16"/>
    </location>
</feature>
<dbReference type="InterPro" id="IPR036508">
    <property type="entry name" value="Chitin-bd_dom_sf"/>
</dbReference>
<feature type="domain" description="Chitin-binding type-2" evidence="7">
    <location>
        <begin position="19"/>
        <end position="80"/>
    </location>
</feature>
<keyword evidence="1" id="KW-0147">Chitin-binding</keyword>
<organism evidence="8 9">
    <name type="scientific">Leptosia nina</name>
    <dbReference type="NCBI Taxonomy" id="320188"/>
    <lineage>
        <taxon>Eukaryota</taxon>
        <taxon>Metazoa</taxon>
        <taxon>Ecdysozoa</taxon>
        <taxon>Arthropoda</taxon>
        <taxon>Hexapoda</taxon>
        <taxon>Insecta</taxon>
        <taxon>Pterygota</taxon>
        <taxon>Neoptera</taxon>
        <taxon>Endopterygota</taxon>
        <taxon>Lepidoptera</taxon>
        <taxon>Glossata</taxon>
        <taxon>Ditrysia</taxon>
        <taxon>Papilionoidea</taxon>
        <taxon>Pieridae</taxon>
        <taxon>Pierinae</taxon>
        <taxon>Leptosia</taxon>
    </lineage>
</organism>
<evidence type="ECO:0000256" key="5">
    <source>
        <dbReference type="ARBA" id="ARBA00023180"/>
    </source>
</evidence>
<dbReference type="Proteomes" id="UP001497472">
    <property type="component" value="Unassembled WGS sequence"/>
</dbReference>
<dbReference type="GO" id="GO:0005576">
    <property type="term" value="C:extracellular region"/>
    <property type="evidence" value="ECO:0007669"/>
    <property type="project" value="InterPro"/>
</dbReference>
<evidence type="ECO:0000313" key="9">
    <source>
        <dbReference type="Proteomes" id="UP001497472"/>
    </source>
</evidence>
<accession>A0AAV1JVA5</accession>
<keyword evidence="9" id="KW-1185">Reference proteome</keyword>
<dbReference type="EMBL" id="CAVLEF010000225">
    <property type="protein sequence ID" value="CAK1553411.1"/>
    <property type="molecule type" value="Genomic_DNA"/>
</dbReference>
<sequence length="186" mass="20346">MKAVAGLLLLVASALAISDDACPPEQVIDWTIEKLLPHEECGKFYQCTHGRPVEMPCPAGLHFNVAESICDWPALANCQGNTEIEPQPIQGAAEFLPLVAEGEGVTDDLPEETIATDKPEIEFQENGCPVDPHIHWLLPDAQNCSVFYSCVWGSKVERPCPPNLHFNREKQVCDWPATAGCVVNAQ</sequence>
<evidence type="ECO:0000313" key="8">
    <source>
        <dbReference type="EMBL" id="CAK1553411.1"/>
    </source>
</evidence>
<name>A0AAV1JVA5_9NEOP</name>
<keyword evidence="4" id="KW-1015">Disulfide bond</keyword>
<keyword evidence="2 6" id="KW-0732">Signal</keyword>
<dbReference type="InterPro" id="IPR051940">
    <property type="entry name" value="Chitin_bind-dev_reg"/>
</dbReference>
<dbReference type="GO" id="GO:0008061">
    <property type="term" value="F:chitin binding"/>
    <property type="evidence" value="ECO:0007669"/>
    <property type="project" value="UniProtKB-KW"/>
</dbReference>
<reference evidence="8 9" key="1">
    <citation type="submission" date="2023-11" db="EMBL/GenBank/DDBJ databases">
        <authorList>
            <person name="Okamura Y."/>
        </authorList>
    </citation>
    <scope>NUCLEOTIDE SEQUENCE [LARGE SCALE GENOMIC DNA]</scope>
</reference>